<dbReference type="CDD" id="cd02872">
    <property type="entry name" value="GH18_chitolectin_chitotriosidase"/>
    <property type="match status" value="1"/>
</dbReference>
<dbReference type="PROSITE" id="PS51910">
    <property type="entry name" value="GH18_2"/>
    <property type="match status" value="1"/>
</dbReference>
<keyword evidence="10 12" id="KW-0326">Glycosidase</keyword>
<sequence length="642" mass="72256">KYNPQNINPYLCTHLIYAFGGLDRENGLRPYDKYQDIEQGGYAKFTGLKSYNKNLKTMLAIGGWNEGSARFSPLVADEERRAEFVKNVVKFLRVNHFDGLDLDWEYPAFRDGGKQRDRDNYAQLVQELREEFDREHEKTGRPRLLLTMAVPAGIEYIDKGYDVPKLNRYLDFMNILSYDYHSAFEPAVNHHSPLFPLEEESEYNFDAQLSIDYTVKHFLQAGADRDKLVLGIPTYGRSYTLFNPDSTDIGAPSDGPGEQGDATREKGYLAYYEICDALKNQDDWTVVQPKPRAMGPYAFRKNQWVGYDDIDIVKHKAQYVNDQGLGGIMFWSIDNDDFRGKCHDRPYPLIEAAKEALYASSASQNNLVSSSNKREKVSSLVSSRRPKPTKPKPRPTTTTSTAGPSKAGGLTTPEPPTTPDPGSDFVCKDEGFFPHPRDCKKYFWCLDSGPSNLGIVAHQFTCPSGLFFNKAADSCDYTRNVICNKKEKSTTAAPKVTAATSKTTAGRVTTTTTTTTTTEAPEEEEYEEEEEHEQEDPESIKQLIQLIKKLGGLAELEKQLEGAGGASTPAIPRSLYNKVLTPQRPRYQSPFRNGPSGPQNEGLSQKDDGAAYRREKPQYVTIRRERPSTEAPEEEVEEPQPI</sequence>
<evidence type="ECO:0000259" key="14">
    <source>
        <dbReference type="PROSITE" id="PS50940"/>
    </source>
</evidence>
<dbReference type="GO" id="GO:0008843">
    <property type="term" value="F:endochitinase activity"/>
    <property type="evidence" value="ECO:0007669"/>
    <property type="project" value="UniProtKB-EC"/>
</dbReference>
<feature type="region of interest" description="Disordered" evidence="13">
    <location>
        <begin position="364"/>
        <end position="425"/>
    </location>
</feature>
<comment type="similarity">
    <text evidence="2">Belongs to the glycosyl hydrolase 18 family. Chitinase class II subfamily.</text>
</comment>
<dbReference type="GO" id="GO:0008061">
    <property type="term" value="F:chitin binding"/>
    <property type="evidence" value="ECO:0007669"/>
    <property type="project" value="UniProtKB-KW"/>
</dbReference>
<gene>
    <name evidence="16" type="ORF">g.30896</name>
</gene>
<dbReference type="GO" id="GO:0000272">
    <property type="term" value="P:polysaccharide catabolic process"/>
    <property type="evidence" value="ECO:0007669"/>
    <property type="project" value="UniProtKB-KW"/>
</dbReference>
<evidence type="ECO:0000256" key="6">
    <source>
        <dbReference type="ARBA" id="ARBA00022801"/>
    </source>
</evidence>
<keyword evidence="4" id="KW-0147">Chitin-binding</keyword>
<evidence type="ECO:0000313" key="16">
    <source>
        <dbReference type="EMBL" id="JAS46364.1"/>
    </source>
</evidence>
<keyword evidence="8" id="KW-1015">Disulfide bond</keyword>
<dbReference type="FunFam" id="2.170.140.10:FF:000005">
    <property type="entry name" value="Acidic mammalian chitinase"/>
    <property type="match status" value="1"/>
</dbReference>
<dbReference type="FunFam" id="3.20.20.80:FF:000007">
    <property type="entry name" value="Acidic mammalian chitinase"/>
    <property type="match status" value="1"/>
</dbReference>
<dbReference type="SUPFAM" id="SSF54556">
    <property type="entry name" value="Chitinase insertion domain"/>
    <property type="match status" value="1"/>
</dbReference>
<dbReference type="SMART" id="SM00636">
    <property type="entry name" value="Glyco_18"/>
    <property type="match status" value="1"/>
</dbReference>
<evidence type="ECO:0000256" key="5">
    <source>
        <dbReference type="ARBA" id="ARBA00022729"/>
    </source>
</evidence>
<dbReference type="InterPro" id="IPR036508">
    <property type="entry name" value="Chitin-bd_dom_sf"/>
</dbReference>
<evidence type="ECO:0000256" key="13">
    <source>
        <dbReference type="SAM" id="MobiDB-lite"/>
    </source>
</evidence>
<dbReference type="InterPro" id="IPR011583">
    <property type="entry name" value="Chitinase_II/V-like_cat"/>
</dbReference>
<reference evidence="16" key="1">
    <citation type="submission" date="2015-11" db="EMBL/GenBank/DDBJ databases">
        <title>De novo transcriptome assembly of four potential Pierce s Disease insect vectors from Arizona vineyards.</title>
        <authorList>
            <person name="Tassone E.E."/>
        </authorList>
    </citation>
    <scope>NUCLEOTIDE SEQUENCE</scope>
</reference>
<comment type="catalytic activity">
    <reaction evidence="1">
        <text>Random endo-hydrolysis of N-acetyl-beta-D-glucosaminide (1-&gt;4)-beta-linkages in chitin and chitodextrins.</text>
        <dbReference type="EC" id="3.2.1.14"/>
    </reaction>
</comment>
<dbReference type="AlphaFoldDB" id="A0A1B6F8E2"/>
<dbReference type="PROSITE" id="PS50940">
    <property type="entry name" value="CHIT_BIND_II"/>
    <property type="match status" value="1"/>
</dbReference>
<feature type="compositionally biased region" description="Acidic residues" evidence="13">
    <location>
        <begin position="520"/>
        <end position="537"/>
    </location>
</feature>
<proteinExistence type="inferred from homology"/>
<dbReference type="InterPro" id="IPR029070">
    <property type="entry name" value="Chitinase_insertion_sf"/>
</dbReference>
<dbReference type="EC" id="3.2.1.14" evidence="3"/>
<dbReference type="PANTHER" id="PTHR11177:SF399">
    <property type="entry name" value="CHITINASE 6, ISOFORM C"/>
    <property type="match status" value="1"/>
</dbReference>
<feature type="non-terminal residue" evidence="16">
    <location>
        <position position="642"/>
    </location>
</feature>
<evidence type="ECO:0000256" key="8">
    <source>
        <dbReference type="ARBA" id="ARBA00023157"/>
    </source>
</evidence>
<feature type="domain" description="Chitin-binding type-2" evidence="14">
    <location>
        <begin position="424"/>
        <end position="485"/>
    </location>
</feature>
<dbReference type="EMBL" id="GECZ01023405">
    <property type="protein sequence ID" value="JAS46364.1"/>
    <property type="molecule type" value="Transcribed_RNA"/>
</dbReference>
<keyword evidence="5" id="KW-0732">Signal</keyword>
<dbReference type="Gene3D" id="3.20.20.80">
    <property type="entry name" value="Glycosidases"/>
    <property type="match status" value="2"/>
</dbReference>
<keyword evidence="9" id="KW-0119">Carbohydrate metabolism</keyword>
<keyword evidence="7" id="KW-0146">Chitin degradation</keyword>
<dbReference type="InterPro" id="IPR002557">
    <property type="entry name" value="Chitin-bd_dom"/>
</dbReference>
<protein>
    <recommendedName>
        <fullName evidence="3">chitinase</fullName>
        <ecNumber evidence="3">3.2.1.14</ecNumber>
    </recommendedName>
</protein>
<dbReference type="GO" id="GO:0006032">
    <property type="term" value="P:chitin catabolic process"/>
    <property type="evidence" value="ECO:0007669"/>
    <property type="project" value="UniProtKB-KW"/>
</dbReference>
<feature type="region of interest" description="Disordered" evidence="13">
    <location>
        <begin position="488"/>
        <end position="538"/>
    </location>
</feature>
<dbReference type="SUPFAM" id="SSF57625">
    <property type="entry name" value="Invertebrate chitin-binding proteins"/>
    <property type="match status" value="1"/>
</dbReference>
<dbReference type="PANTHER" id="PTHR11177">
    <property type="entry name" value="CHITINASE"/>
    <property type="match status" value="1"/>
</dbReference>
<feature type="compositionally biased region" description="Basic residues" evidence="13">
    <location>
        <begin position="384"/>
        <end position="393"/>
    </location>
</feature>
<dbReference type="InterPro" id="IPR001579">
    <property type="entry name" value="Glyco_hydro_18_chit_AS"/>
</dbReference>
<feature type="region of interest" description="Disordered" evidence="13">
    <location>
        <begin position="562"/>
        <end position="642"/>
    </location>
</feature>
<evidence type="ECO:0000259" key="15">
    <source>
        <dbReference type="PROSITE" id="PS51910"/>
    </source>
</evidence>
<evidence type="ECO:0000256" key="10">
    <source>
        <dbReference type="ARBA" id="ARBA00023295"/>
    </source>
</evidence>
<evidence type="ECO:0000256" key="1">
    <source>
        <dbReference type="ARBA" id="ARBA00000822"/>
    </source>
</evidence>
<evidence type="ECO:0000256" key="7">
    <source>
        <dbReference type="ARBA" id="ARBA00023024"/>
    </source>
</evidence>
<dbReference type="FunFam" id="3.10.50.10:FF:000004">
    <property type="entry name" value="Chitinase 5"/>
    <property type="match status" value="1"/>
</dbReference>
<evidence type="ECO:0000256" key="11">
    <source>
        <dbReference type="ARBA" id="ARBA00023326"/>
    </source>
</evidence>
<feature type="compositionally biased region" description="Acidic residues" evidence="13">
    <location>
        <begin position="631"/>
        <end position="642"/>
    </location>
</feature>
<dbReference type="InterPro" id="IPR001223">
    <property type="entry name" value="Glyco_hydro18_cat"/>
</dbReference>
<feature type="compositionally biased region" description="Low complexity" evidence="13">
    <location>
        <begin position="500"/>
        <end position="519"/>
    </location>
</feature>
<feature type="compositionally biased region" description="Low complexity" evidence="13">
    <location>
        <begin position="395"/>
        <end position="412"/>
    </location>
</feature>
<evidence type="ECO:0000256" key="4">
    <source>
        <dbReference type="ARBA" id="ARBA00022669"/>
    </source>
</evidence>
<dbReference type="SMART" id="SM00494">
    <property type="entry name" value="ChtBD2"/>
    <property type="match status" value="1"/>
</dbReference>
<dbReference type="InterPro" id="IPR050314">
    <property type="entry name" value="Glycosyl_Hydrlase_18"/>
</dbReference>
<keyword evidence="11" id="KW-0624">Polysaccharide degradation</keyword>
<dbReference type="PROSITE" id="PS01095">
    <property type="entry name" value="GH18_1"/>
    <property type="match status" value="1"/>
</dbReference>
<feature type="compositionally biased region" description="Basic and acidic residues" evidence="13">
    <location>
        <begin position="604"/>
        <end position="628"/>
    </location>
</feature>
<evidence type="ECO:0000256" key="12">
    <source>
        <dbReference type="RuleBase" id="RU000489"/>
    </source>
</evidence>
<organism evidence="16">
    <name type="scientific">Cuerna arida</name>
    <dbReference type="NCBI Taxonomy" id="1464854"/>
    <lineage>
        <taxon>Eukaryota</taxon>
        <taxon>Metazoa</taxon>
        <taxon>Ecdysozoa</taxon>
        <taxon>Arthropoda</taxon>
        <taxon>Hexapoda</taxon>
        <taxon>Insecta</taxon>
        <taxon>Pterygota</taxon>
        <taxon>Neoptera</taxon>
        <taxon>Paraneoptera</taxon>
        <taxon>Hemiptera</taxon>
        <taxon>Auchenorrhyncha</taxon>
        <taxon>Membracoidea</taxon>
        <taxon>Cicadellidae</taxon>
        <taxon>Cicadellinae</taxon>
        <taxon>Proconiini</taxon>
        <taxon>Cuerna</taxon>
    </lineage>
</organism>
<dbReference type="Pfam" id="PF00704">
    <property type="entry name" value="Glyco_hydro_18"/>
    <property type="match status" value="1"/>
</dbReference>
<evidence type="ECO:0000256" key="2">
    <source>
        <dbReference type="ARBA" id="ARBA00009121"/>
    </source>
</evidence>
<feature type="non-terminal residue" evidence="16">
    <location>
        <position position="1"/>
    </location>
</feature>
<dbReference type="Gene3D" id="3.10.50.10">
    <property type="match status" value="1"/>
</dbReference>
<dbReference type="InterPro" id="IPR017853">
    <property type="entry name" value="GH"/>
</dbReference>
<keyword evidence="6 12" id="KW-0378">Hydrolase</keyword>
<dbReference type="Pfam" id="PF01607">
    <property type="entry name" value="CBM_14"/>
    <property type="match status" value="1"/>
</dbReference>
<evidence type="ECO:0000256" key="9">
    <source>
        <dbReference type="ARBA" id="ARBA00023277"/>
    </source>
</evidence>
<dbReference type="GO" id="GO:0005576">
    <property type="term" value="C:extracellular region"/>
    <property type="evidence" value="ECO:0007669"/>
    <property type="project" value="InterPro"/>
</dbReference>
<accession>A0A1B6F8E2</accession>
<name>A0A1B6F8E2_9HEMI</name>
<feature type="domain" description="GH18" evidence="15">
    <location>
        <begin position="1"/>
        <end position="360"/>
    </location>
</feature>
<dbReference type="SUPFAM" id="SSF51445">
    <property type="entry name" value="(Trans)glycosidases"/>
    <property type="match status" value="1"/>
</dbReference>
<evidence type="ECO:0000256" key="3">
    <source>
        <dbReference type="ARBA" id="ARBA00012729"/>
    </source>
</evidence>